<accession>A0A9P4J9M2</accession>
<protein>
    <submittedName>
        <fullName evidence="3">DmpA/ArgJ-like protein</fullName>
    </submittedName>
</protein>
<evidence type="ECO:0000256" key="1">
    <source>
        <dbReference type="ARBA" id="ARBA00007068"/>
    </source>
</evidence>
<dbReference type="Gene3D" id="3.60.70.12">
    <property type="entry name" value="L-amino peptidase D-ALA esterase/amidase"/>
    <property type="match status" value="1"/>
</dbReference>
<dbReference type="PANTHER" id="PTHR36512">
    <property type="entry name" value="D-AMINOPEPTIDASE"/>
    <property type="match status" value="1"/>
</dbReference>
<dbReference type="SUPFAM" id="SSF56266">
    <property type="entry name" value="DmpA/ArgJ-like"/>
    <property type="match status" value="1"/>
</dbReference>
<comment type="similarity">
    <text evidence="1">Belongs to the peptidase S58 family.</text>
</comment>
<name>A0A9P4J9M2_9PEZI</name>
<sequence length="409" mass="43831">MRIRDLGYSPGTFPTGPSNSVLDVPGVGVGQVTLPTTSDLKDVPGERPCPKKGVTVILPRPVDSIHIPCHAGTHTFNGNGELTGRAPIEDWGFINMPIVLTNSCSLGACYDGSWDFMMSVQDRRNTDALQRAREYGTPVVGETADWWINSTVRETKISAKHVAECFENVKTREQGGEVLEGSYGGGAGMTCQQYKGGTGTASRIVDGQEGKTGFTVGVVVQTNYGHRQHLQIGGIPMGRIFGGPAKAHKHAPDSSQPMDKKIDDGSLLVIIFTDAPLLPHQLNRLARHATVGVAQVGTYGIGRTFSGDIFLAVSTAEHPIEQLTGENVTIGKTTETYKVDVVKNESIDAYFEAVAEATEEAILNSMVGARDGMAGMDGGFVEGLPVDRVRELLSKYRAPMLSEIERAST</sequence>
<evidence type="ECO:0000256" key="2">
    <source>
        <dbReference type="SAM" id="MobiDB-lite"/>
    </source>
</evidence>
<dbReference type="AlphaFoldDB" id="A0A9P4J9M2"/>
<evidence type="ECO:0000313" key="3">
    <source>
        <dbReference type="EMBL" id="KAF2155987.1"/>
    </source>
</evidence>
<evidence type="ECO:0000313" key="4">
    <source>
        <dbReference type="Proteomes" id="UP000799439"/>
    </source>
</evidence>
<dbReference type="PANTHER" id="PTHR36512:SF3">
    <property type="entry name" value="BLR5678 PROTEIN"/>
    <property type="match status" value="1"/>
</dbReference>
<organism evidence="3 4">
    <name type="scientific">Myriangium duriaei CBS 260.36</name>
    <dbReference type="NCBI Taxonomy" id="1168546"/>
    <lineage>
        <taxon>Eukaryota</taxon>
        <taxon>Fungi</taxon>
        <taxon>Dikarya</taxon>
        <taxon>Ascomycota</taxon>
        <taxon>Pezizomycotina</taxon>
        <taxon>Dothideomycetes</taxon>
        <taxon>Dothideomycetidae</taxon>
        <taxon>Myriangiales</taxon>
        <taxon>Myriangiaceae</taxon>
        <taxon>Myriangium</taxon>
    </lineage>
</organism>
<keyword evidence="4" id="KW-1185">Reference proteome</keyword>
<dbReference type="InterPro" id="IPR016117">
    <property type="entry name" value="ArgJ-like_dom_sf"/>
</dbReference>
<dbReference type="Proteomes" id="UP000799439">
    <property type="component" value="Unassembled WGS sequence"/>
</dbReference>
<gene>
    <name evidence="3" type="ORF">K461DRAFT_275050</name>
</gene>
<feature type="region of interest" description="Disordered" evidence="2">
    <location>
        <begin position="1"/>
        <end position="20"/>
    </location>
</feature>
<comment type="caution">
    <text evidence="3">The sequence shown here is derived from an EMBL/GenBank/DDBJ whole genome shotgun (WGS) entry which is preliminary data.</text>
</comment>
<proteinExistence type="inferred from homology"/>
<reference evidence="3" key="1">
    <citation type="journal article" date="2020" name="Stud. Mycol.">
        <title>101 Dothideomycetes genomes: a test case for predicting lifestyles and emergence of pathogens.</title>
        <authorList>
            <person name="Haridas S."/>
            <person name="Albert R."/>
            <person name="Binder M."/>
            <person name="Bloem J."/>
            <person name="Labutti K."/>
            <person name="Salamov A."/>
            <person name="Andreopoulos B."/>
            <person name="Baker S."/>
            <person name="Barry K."/>
            <person name="Bills G."/>
            <person name="Bluhm B."/>
            <person name="Cannon C."/>
            <person name="Castanera R."/>
            <person name="Culley D."/>
            <person name="Daum C."/>
            <person name="Ezra D."/>
            <person name="Gonzalez J."/>
            <person name="Henrissat B."/>
            <person name="Kuo A."/>
            <person name="Liang C."/>
            <person name="Lipzen A."/>
            <person name="Lutzoni F."/>
            <person name="Magnuson J."/>
            <person name="Mondo S."/>
            <person name="Nolan M."/>
            <person name="Ohm R."/>
            <person name="Pangilinan J."/>
            <person name="Park H.-J."/>
            <person name="Ramirez L."/>
            <person name="Alfaro M."/>
            <person name="Sun H."/>
            <person name="Tritt A."/>
            <person name="Yoshinaga Y."/>
            <person name="Zwiers L.-H."/>
            <person name="Turgeon B."/>
            <person name="Goodwin S."/>
            <person name="Spatafora J."/>
            <person name="Crous P."/>
            <person name="Grigoriev I."/>
        </authorList>
    </citation>
    <scope>NUCLEOTIDE SEQUENCE</scope>
    <source>
        <strain evidence="3">CBS 260.36</strain>
    </source>
</reference>
<dbReference type="Pfam" id="PF03576">
    <property type="entry name" value="Peptidase_S58"/>
    <property type="match status" value="1"/>
</dbReference>
<dbReference type="EMBL" id="ML996082">
    <property type="protein sequence ID" value="KAF2155987.1"/>
    <property type="molecule type" value="Genomic_DNA"/>
</dbReference>
<dbReference type="GO" id="GO:0004177">
    <property type="term" value="F:aminopeptidase activity"/>
    <property type="evidence" value="ECO:0007669"/>
    <property type="project" value="TreeGrafter"/>
</dbReference>
<dbReference type="InterPro" id="IPR005321">
    <property type="entry name" value="Peptidase_S58_DmpA"/>
</dbReference>
<dbReference type="OrthoDB" id="2107894at2759"/>